<dbReference type="InterPro" id="IPR051807">
    <property type="entry name" value="Sec-metab_biosynth-assoc"/>
</dbReference>
<evidence type="ECO:0000256" key="1">
    <source>
        <dbReference type="ARBA" id="ARBA00007689"/>
    </source>
</evidence>
<dbReference type="Pfam" id="PF03795">
    <property type="entry name" value="YCII"/>
    <property type="match status" value="1"/>
</dbReference>
<proteinExistence type="inferred from homology"/>
<dbReference type="PANTHER" id="PTHR33606">
    <property type="entry name" value="PROTEIN YCII"/>
    <property type="match status" value="1"/>
</dbReference>
<dbReference type="SUPFAM" id="SSF54909">
    <property type="entry name" value="Dimeric alpha+beta barrel"/>
    <property type="match status" value="1"/>
</dbReference>
<name>E0SBF2_DICD3</name>
<dbReference type="Proteomes" id="UP000006859">
    <property type="component" value="Chromosome"/>
</dbReference>
<dbReference type="Gene3D" id="3.30.70.1060">
    <property type="entry name" value="Dimeric alpha+beta barrel"/>
    <property type="match status" value="1"/>
</dbReference>
<evidence type="ECO:0000313" key="3">
    <source>
        <dbReference type="EMBL" id="ADM98421.1"/>
    </source>
</evidence>
<dbReference type="AlphaFoldDB" id="E0SBF2"/>
<dbReference type="HOGENOM" id="CLU_110355_3_0_6"/>
<dbReference type="eggNOG" id="COG2350">
    <property type="taxonomic scope" value="Bacteria"/>
</dbReference>
<dbReference type="InterPro" id="IPR005545">
    <property type="entry name" value="YCII"/>
</dbReference>
<dbReference type="NCBIfam" id="NF008473">
    <property type="entry name" value="PRK11370.1"/>
    <property type="match status" value="1"/>
</dbReference>
<dbReference type="InterPro" id="IPR011008">
    <property type="entry name" value="Dimeric_a/b-barrel"/>
</dbReference>
<dbReference type="STRING" id="198628.Dda3937_00564"/>
<dbReference type="PANTHER" id="PTHR33606:SF3">
    <property type="entry name" value="PROTEIN YCII"/>
    <property type="match status" value="1"/>
</dbReference>
<protein>
    <submittedName>
        <fullName evidence="3">Predicted enzyme</fullName>
    </submittedName>
</protein>
<reference evidence="3 4" key="1">
    <citation type="journal article" date="2011" name="J. Bacteriol.">
        <title>Genome sequence of the plant-pathogenic bacterium Dickeya dadantii 3937.</title>
        <authorList>
            <person name="Glasner J.D."/>
            <person name="Yang C.H."/>
            <person name="Reverchon S."/>
            <person name="Hugouvieux-Cotte-Pattat N."/>
            <person name="Condemine G."/>
            <person name="Bohin J.P."/>
            <person name="Van Gijsegem F."/>
            <person name="Yang S."/>
            <person name="Franza T."/>
            <person name="Expert D."/>
            <person name="Plunkett G. III"/>
            <person name="San Francisco M.J."/>
            <person name="Charkowski A.O."/>
            <person name="Py B."/>
            <person name="Bell K."/>
            <person name="Rauscher L."/>
            <person name="Rodriguez-Palenzuela P."/>
            <person name="Toussaint A."/>
            <person name="Holeva M.C."/>
            <person name="He S.Y."/>
            <person name="Douet V."/>
            <person name="Boccara M."/>
            <person name="Blanco C."/>
            <person name="Toth I."/>
            <person name="Anderson B.D."/>
            <person name="Biehl B.S."/>
            <person name="Mau B."/>
            <person name="Flynn S.M."/>
            <person name="Barras F."/>
            <person name="Lindeberg M."/>
            <person name="Birch P.R."/>
            <person name="Tsuyumu S."/>
            <person name="Shi X."/>
            <person name="Hibbing M."/>
            <person name="Yap M.N."/>
            <person name="Carpentier M."/>
            <person name="Dassa E."/>
            <person name="Umehara M."/>
            <person name="Kim J.F."/>
            <person name="Rusch M."/>
            <person name="Soni P."/>
            <person name="Mayhew G.F."/>
            <person name="Fouts D.E."/>
            <person name="Gill S.R."/>
            <person name="Blattner F.R."/>
            <person name="Keen N.T."/>
            <person name="Perna N.T."/>
        </authorList>
    </citation>
    <scope>NUCLEOTIDE SEQUENCE [LARGE SCALE GENOMIC DNA]</scope>
    <source>
        <strain evidence="3 4">3937</strain>
    </source>
</reference>
<accession>E0SBF2</accession>
<dbReference type="KEGG" id="ddd:Dda3937_00564"/>
<evidence type="ECO:0000313" key="4">
    <source>
        <dbReference type="Proteomes" id="UP000006859"/>
    </source>
</evidence>
<organism evidence="3 4">
    <name type="scientific">Dickeya dadantii (strain 3937)</name>
    <name type="common">Erwinia chrysanthemi (strain 3937)</name>
    <dbReference type="NCBI Taxonomy" id="198628"/>
    <lineage>
        <taxon>Bacteria</taxon>
        <taxon>Pseudomonadati</taxon>
        <taxon>Pseudomonadota</taxon>
        <taxon>Gammaproteobacteria</taxon>
        <taxon>Enterobacterales</taxon>
        <taxon>Pectobacteriaceae</taxon>
        <taxon>Dickeya</taxon>
    </lineage>
</organism>
<feature type="domain" description="YCII-related" evidence="2">
    <location>
        <begin position="43"/>
        <end position="137"/>
    </location>
</feature>
<sequence length="140" mass="15220">MLQPTSVLVPQNRTDGNRDCPVGIIAYDDGSVSTWSDRPRFTMLYVIYATDVPGSLEKRLAARPAHLARLQTLRDHGRLLTAGPLPAIDSEDPGAAGFTGSTVIAEFPSLENARQWADEDPYVAAGVYESVSVKPFKKAF</sequence>
<comment type="similarity">
    <text evidence="1">Belongs to the YciI family.</text>
</comment>
<evidence type="ECO:0000259" key="2">
    <source>
        <dbReference type="Pfam" id="PF03795"/>
    </source>
</evidence>
<dbReference type="EMBL" id="CP002038">
    <property type="protein sequence ID" value="ADM98421.1"/>
    <property type="molecule type" value="Genomic_DNA"/>
</dbReference>
<keyword evidence="4" id="KW-1185">Reference proteome</keyword>
<gene>
    <name evidence="3" type="primary">yciI</name>
    <name evidence="3" type="ordered locus">Dda3937_00564</name>
</gene>